<gene>
    <name evidence="1" type="ORF">SAMN04487991_0074</name>
</gene>
<name>A0A1I3IMT1_9RHOB</name>
<protein>
    <submittedName>
        <fullName evidence="1">Uncharacterized protein</fullName>
    </submittedName>
</protein>
<proteinExistence type="predicted"/>
<reference evidence="2" key="1">
    <citation type="submission" date="2016-10" db="EMBL/GenBank/DDBJ databases">
        <authorList>
            <person name="Varghese N."/>
            <person name="Submissions S."/>
        </authorList>
    </citation>
    <scope>NUCLEOTIDE SEQUENCE [LARGE SCALE GENOMIC DNA]</scope>
    <source>
        <strain evidence="2">DSM 26471</strain>
    </source>
</reference>
<evidence type="ECO:0000313" key="2">
    <source>
        <dbReference type="Proteomes" id="UP000199630"/>
    </source>
</evidence>
<dbReference type="RefSeq" id="WP_090055485.1">
    <property type="nucleotide sequence ID" value="NZ_FORH01000001.1"/>
</dbReference>
<sequence length="106" mass="11285">MFAVATVLAGLLAGLSGCADRPDLSGRTTPLDPDLPWPSLIDISEVATTAEAATDPADTESDTLSRAEQLAARANALQSRARRLSTRPVLTTDDRNRLLAAIDRHF</sequence>
<dbReference type="AlphaFoldDB" id="A0A1I3IMT1"/>
<accession>A0A1I3IMT1</accession>
<evidence type="ECO:0000313" key="1">
    <source>
        <dbReference type="EMBL" id="SFI49256.1"/>
    </source>
</evidence>
<organism evidence="1 2">
    <name type="scientific">Celeribacter neptunius</name>
    <dbReference type="NCBI Taxonomy" id="588602"/>
    <lineage>
        <taxon>Bacteria</taxon>
        <taxon>Pseudomonadati</taxon>
        <taxon>Pseudomonadota</taxon>
        <taxon>Alphaproteobacteria</taxon>
        <taxon>Rhodobacterales</taxon>
        <taxon>Roseobacteraceae</taxon>
        <taxon>Celeribacter</taxon>
    </lineage>
</organism>
<dbReference type="EMBL" id="FORH01000001">
    <property type="protein sequence ID" value="SFI49256.1"/>
    <property type="molecule type" value="Genomic_DNA"/>
</dbReference>
<keyword evidence="2" id="KW-1185">Reference proteome</keyword>
<dbReference type="STRING" id="588602.SAMN04487991_0074"/>
<dbReference type="Proteomes" id="UP000199630">
    <property type="component" value="Unassembled WGS sequence"/>
</dbReference>